<evidence type="ECO:0000313" key="2">
    <source>
        <dbReference type="EMBL" id="MCM2372500.1"/>
    </source>
</evidence>
<keyword evidence="1" id="KW-0732">Signal</keyword>
<reference evidence="2 3" key="1">
    <citation type="journal article" date="2022" name="Syst. Appl. Microbiol.">
        <title>Rhodopirellula aestuarii sp. nov., a novel member of the genus Rhodopirellula isolated from brackish sediments collected in the Tagus River estuary, Portugal.</title>
        <authorList>
            <person name="Vitorino I.R."/>
            <person name="Klimek D."/>
            <person name="Calusinska M."/>
            <person name="Lobo-da-Cunha A."/>
            <person name="Vasconcelos V."/>
            <person name="Lage O.M."/>
        </authorList>
    </citation>
    <scope>NUCLEOTIDE SEQUENCE [LARGE SCALE GENOMIC DNA]</scope>
    <source>
        <strain evidence="2 3">ICT_H3.1</strain>
    </source>
</reference>
<sequence>MHFLVLIVVLCFVSGAIAEDDASESTQRDQSSQVAEDFSHDGVWKPKGAILGGVFLPPPALKGITLTIDHDQYEVTVDGEEHSDKGTFTLDETTTPKRMTIKSNSGPNKGKTILAIYEVKNADAMRVCYDLSGKAFPKEFKAPKGSELYLVGYRRQAPDAKDSKPSTTFVPVE</sequence>
<dbReference type="NCBIfam" id="TIGR03067">
    <property type="entry name" value="Planc_TIGR03067"/>
    <property type="match status" value="1"/>
</dbReference>
<accession>A0ABT0U6F0</accession>
<keyword evidence="3" id="KW-1185">Reference proteome</keyword>
<proteinExistence type="predicted"/>
<dbReference type="EMBL" id="JAMQBK010000047">
    <property type="protein sequence ID" value="MCM2372500.1"/>
    <property type="molecule type" value="Genomic_DNA"/>
</dbReference>
<evidence type="ECO:0000313" key="3">
    <source>
        <dbReference type="Proteomes" id="UP001202961"/>
    </source>
</evidence>
<gene>
    <name evidence="2" type="ORF">NB063_17970</name>
</gene>
<name>A0ABT0U6F0_9BACT</name>
<comment type="caution">
    <text evidence="2">The sequence shown here is derived from an EMBL/GenBank/DDBJ whole genome shotgun (WGS) entry which is preliminary data.</text>
</comment>
<dbReference type="InterPro" id="IPR017504">
    <property type="entry name" value="CHP03067_Planctomycetes"/>
</dbReference>
<evidence type="ECO:0000256" key="1">
    <source>
        <dbReference type="SAM" id="SignalP"/>
    </source>
</evidence>
<organism evidence="2 3">
    <name type="scientific">Aporhodopirellula aestuarii</name>
    <dbReference type="NCBI Taxonomy" id="2950107"/>
    <lineage>
        <taxon>Bacteria</taxon>
        <taxon>Pseudomonadati</taxon>
        <taxon>Planctomycetota</taxon>
        <taxon>Planctomycetia</taxon>
        <taxon>Pirellulales</taxon>
        <taxon>Pirellulaceae</taxon>
        <taxon>Aporhodopirellula</taxon>
    </lineage>
</organism>
<protein>
    <submittedName>
        <fullName evidence="2">TIGR03067 domain-containing protein</fullName>
    </submittedName>
</protein>
<feature type="chain" id="PRO_5046073992" evidence="1">
    <location>
        <begin position="19"/>
        <end position="173"/>
    </location>
</feature>
<dbReference type="RefSeq" id="WP_250930134.1">
    <property type="nucleotide sequence ID" value="NZ_JAMQBK010000047.1"/>
</dbReference>
<dbReference type="Proteomes" id="UP001202961">
    <property type="component" value="Unassembled WGS sequence"/>
</dbReference>
<feature type="signal peptide" evidence="1">
    <location>
        <begin position="1"/>
        <end position="18"/>
    </location>
</feature>